<dbReference type="EMBL" id="CACRXK020000338">
    <property type="protein sequence ID" value="CAB3980946.1"/>
    <property type="molecule type" value="Genomic_DNA"/>
</dbReference>
<keyword evidence="1" id="KW-0833">Ubl conjugation pathway</keyword>
<dbReference type="InterPro" id="IPR032675">
    <property type="entry name" value="LRR_dom_sf"/>
</dbReference>
<feature type="domain" description="F-box/LRR-repeat protein 15-like leucin rich repeat" evidence="2">
    <location>
        <begin position="267"/>
        <end position="385"/>
    </location>
</feature>
<dbReference type="Proteomes" id="UP001152795">
    <property type="component" value="Unassembled WGS sequence"/>
</dbReference>
<evidence type="ECO:0000256" key="1">
    <source>
        <dbReference type="ARBA" id="ARBA00022786"/>
    </source>
</evidence>
<evidence type="ECO:0000313" key="4">
    <source>
        <dbReference type="Proteomes" id="UP001152795"/>
    </source>
</evidence>
<gene>
    <name evidence="3" type="ORF">PACLA_8A078610</name>
</gene>
<reference evidence="3" key="1">
    <citation type="submission" date="2020-04" db="EMBL/GenBank/DDBJ databases">
        <authorList>
            <person name="Alioto T."/>
            <person name="Alioto T."/>
            <person name="Gomez Garrido J."/>
        </authorList>
    </citation>
    <scope>NUCLEOTIDE SEQUENCE</scope>
    <source>
        <strain evidence="3">A484AB</strain>
    </source>
</reference>
<comment type="caution">
    <text evidence="3">The sequence shown here is derived from an EMBL/GenBank/DDBJ whole genome shotgun (WGS) entry which is preliminary data.</text>
</comment>
<accession>A0A6S7FYF8</accession>
<proteinExistence type="predicted"/>
<feature type="non-terminal residue" evidence="3">
    <location>
        <position position="435"/>
    </location>
</feature>
<dbReference type="FunFam" id="3.80.10.10:FF:000060">
    <property type="entry name" value="F-box/LRR-repeat protein 20 isoform 2"/>
    <property type="match status" value="1"/>
</dbReference>
<keyword evidence="4" id="KW-1185">Reference proteome</keyword>
<dbReference type="SMART" id="SM00367">
    <property type="entry name" value="LRR_CC"/>
    <property type="match status" value="9"/>
</dbReference>
<dbReference type="PANTHER" id="PTHR13382">
    <property type="entry name" value="MITOCHONDRIAL ATP SYNTHASE COUPLING FACTOR B"/>
    <property type="match status" value="1"/>
</dbReference>
<protein>
    <submittedName>
        <fullName evidence="3">F-box LRR-repeat 20 isoform X3</fullName>
    </submittedName>
</protein>
<dbReference type="PANTHER" id="PTHR13382:SF69">
    <property type="entry name" value="FI18408P1"/>
    <property type="match status" value="1"/>
</dbReference>
<organism evidence="3 4">
    <name type="scientific">Paramuricea clavata</name>
    <name type="common">Red gorgonian</name>
    <name type="synonym">Violescent sea-whip</name>
    <dbReference type="NCBI Taxonomy" id="317549"/>
    <lineage>
        <taxon>Eukaryota</taxon>
        <taxon>Metazoa</taxon>
        <taxon>Cnidaria</taxon>
        <taxon>Anthozoa</taxon>
        <taxon>Octocorallia</taxon>
        <taxon>Malacalcyonacea</taxon>
        <taxon>Plexauridae</taxon>
        <taxon>Paramuricea</taxon>
    </lineage>
</organism>
<dbReference type="InterPro" id="IPR057207">
    <property type="entry name" value="FBXL15_LRR"/>
</dbReference>
<sequence length="435" mass="49367">KLRHCNFKCPEYNSMVERSLTKIMIIRRFEHLDNFNECLIIQAKRLLSIPKFNVWHRIHHFAYDPEMMIIDEEAILPKPNRSYMSYSQSLLTTGSRTLGHGFLLKAIVFTCLHTQSLIFMELSRLSDCTASCMPRFSVDLHDGKRSLCYAYIIRRMHTKLNQTAQGCDKLEHINVSWCGQITRNGVRILSEECSHLKSFISKGCTLIQDEGVQHLARNCRNLQTLNLHSCELLTDIAIKAVGENCSDVQFLCVSGCLHLTDASLQALGEGCPHLRTIEVAQCSQLTDAGFSKLAKGCHNLEKMDLEECVMITDATLTNLSTWCSNLRQLSLSHCEQISDDGIHRLSAGHNAEEYLEVLELDNCPSITDTALYHLRDCKSLKRIELYDCQLITRGGIRRLKMHLPNLRVHAYFAPVTPPPSIGGGRRRVCRCCTIV</sequence>
<dbReference type="InterPro" id="IPR050648">
    <property type="entry name" value="F-box_LRR-repeat"/>
</dbReference>
<dbReference type="GO" id="GO:0005737">
    <property type="term" value="C:cytoplasm"/>
    <property type="evidence" value="ECO:0007669"/>
    <property type="project" value="TreeGrafter"/>
</dbReference>
<dbReference type="SUPFAM" id="SSF52047">
    <property type="entry name" value="RNI-like"/>
    <property type="match status" value="1"/>
</dbReference>
<dbReference type="AlphaFoldDB" id="A0A6S7FYF8"/>
<dbReference type="InterPro" id="IPR006553">
    <property type="entry name" value="Leu-rich_rpt_Cys-con_subtyp"/>
</dbReference>
<dbReference type="Pfam" id="PF25372">
    <property type="entry name" value="DUF7885"/>
    <property type="match status" value="1"/>
</dbReference>
<evidence type="ECO:0000313" key="3">
    <source>
        <dbReference type="EMBL" id="CAB3980946.1"/>
    </source>
</evidence>
<name>A0A6S7FYF8_PARCT</name>
<dbReference type="OrthoDB" id="550575at2759"/>
<evidence type="ECO:0000259" key="2">
    <source>
        <dbReference type="Pfam" id="PF25372"/>
    </source>
</evidence>
<dbReference type="Gene3D" id="3.80.10.10">
    <property type="entry name" value="Ribonuclease Inhibitor"/>
    <property type="match status" value="1"/>
</dbReference>